<feature type="transmembrane region" description="Helical" evidence="5">
    <location>
        <begin position="137"/>
        <end position="155"/>
    </location>
</feature>
<keyword evidence="2 5" id="KW-0812">Transmembrane</keyword>
<feature type="transmembrane region" description="Helical" evidence="5">
    <location>
        <begin position="42"/>
        <end position="62"/>
    </location>
</feature>
<feature type="transmembrane region" description="Helical" evidence="5">
    <location>
        <begin position="291"/>
        <end position="310"/>
    </location>
</feature>
<feature type="transmembrane region" description="Helical" evidence="5">
    <location>
        <begin position="74"/>
        <end position="92"/>
    </location>
</feature>
<comment type="subcellular location">
    <subcellularLocation>
        <location evidence="1">Membrane</location>
        <topology evidence="1">Multi-pass membrane protein</topology>
    </subcellularLocation>
</comment>
<feature type="transmembrane region" description="Helical" evidence="5">
    <location>
        <begin position="267"/>
        <end position="285"/>
    </location>
</feature>
<dbReference type="PANTHER" id="PTHR23514">
    <property type="entry name" value="BYPASS OF STOP CODON PROTEIN 6"/>
    <property type="match status" value="1"/>
</dbReference>
<reference evidence="7" key="1">
    <citation type="submission" date="2006-05" db="EMBL/GenBank/DDBJ databases">
        <title>Complete sequence of chromosome 1 of Burkholderia cenocepacia AU 1054.</title>
        <authorList>
            <consortium name="US DOE Joint Genome Institute"/>
            <person name="Copeland A."/>
            <person name="Lucas S."/>
            <person name="Lapidus A."/>
            <person name="Barry K."/>
            <person name="Detter J.C."/>
            <person name="Glavina del Rio T."/>
            <person name="Hammon N."/>
            <person name="Israni S."/>
            <person name="Dalin E."/>
            <person name="Tice H."/>
            <person name="Pitluck S."/>
            <person name="Chain P."/>
            <person name="Malfatti S."/>
            <person name="Shin M."/>
            <person name="Vergez L."/>
            <person name="Schmutz J."/>
            <person name="Larimer F."/>
            <person name="Land M."/>
            <person name="Hauser L."/>
            <person name="Kyrpides N."/>
            <person name="Lykidis A."/>
            <person name="LiPuma J.J."/>
            <person name="Konstantinidis K."/>
            <person name="Tiedje J.M."/>
            <person name="Richardson P."/>
        </authorList>
    </citation>
    <scope>NUCLEOTIDE SEQUENCE [LARGE SCALE GENOMIC DNA]</scope>
    <source>
        <strain evidence="7">AU 1054</strain>
    </source>
</reference>
<evidence type="ECO:0000256" key="3">
    <source>
        <dbReference type="ARBA" id="ARBA00022989"/>
    </source>
</evidence>
<dbReference type="InterPro" id="IPR036259">
    <property type="entry name" value="MFS_trans_sf"/>
</dbReference>
<feature type="domain" description="Major facilitator superfamily (MFS) profile" evidence="6">
    <location>
        <begin position="8"/>
        <end position="379"/>
    </location>
</feature>
<gene>
    <name evidence="7" type="ordered locus">Bcen_1512</name>
</gene>
<feature type="transmembrane region" description="Helical" evidence="5">
    <location>
        <begin position="199"/>
        <end position="226"/>
    </location>
</feature>
<name>A0A0H2XPB3_BURO1</name>
<dbReference type="InterPro" id="IPR020846">
    <property type="entry name" value="MFS_dom"/>
</dbReference>
<dbReference type="PROSITE" id="PS50850">
    <property type="entry name" value="MFS"/>
    <property type="match status" value="1"/>
</dbReference>
<dbReference type="GO" id="GO:0016020">
    <property type="term" value="C:membrane"/>
    <property type="evidence" value="ECO:0007669"/>
    <property type="project" value="UniProtKB-SubCell"/>
</dbReference>
<dbReference type="Pfam" id="PF07690">
    <property type="entry name" value="MFS_1"/>
    <property type="match status" value="1"/>
</dbReference>
<dbReference type="PANTHER" id="PTHR23514:SF13">
    <property type="entry name" value="INNER MEMBRANE PROTEIN YBJJ"/>
    <property type="match status" value="1"/>
</dbReference>
<proteinExistence type="predicted"/>
<feature type="transmembrane region" description="Helical" evidence="5">
    <location>
        <begin position="98"/>
        <end position="116"/>
    </location>
</feature>
<evidence type="ECO:0000313" key="7">
    <source>
        <dbReference type="EMBL" id="ABF76418.1"/>
    </source>
</evidence>
<evidence type="ECO:0000256" key="2">
    <source>
        <dbReference type="ARBA" id="ARBA00022692"/>
    </source>
</evidence>
<organism evidence="7">
    <name type="scientific">Burkholderia orbicola (strain AU 1054)</name>
    <dbReference type="NCBI Taxonomy" id="331271"/>
    <lineage>
        <taxon>Bacteria</taxon>
        <taxon>Pseudomonadati</taxon>
        <taxon>Pseudomonadota</taxon>
        <taxon>Betaproteobacteria</taxon>
        <taxon>Burkholderiales</taxon>
        <taxon>Burkholderiaceae</taxon>
        <taxon>Burkholderia</taxon>
        <taxon>Burkholderia cepacia complex</taxon>
        <taxon>Burkholderia orbicola</taxon>
    </lineage>
</organism>
<keyword evidence="3 5" id="KW-1133">Transmembrane helix</keyword>
<dbReference type="HOGENOM" id="CLU_035309_1_0_4"/>
<keyword evidence="4 5" id="KW-0472">Membrane</keyword>
<evidence type="ECO:0000256" key="1">
    <source>
        <dbReference type="ARBA" id="ARBA00004141"/>
    </source>
</evidence>
<feature type="transmembrane region" description="Helical" evidence="5">
    <location>
        <begin position="322"/>
        <end position="343"/>
    </location>
</feature>
<dbReference type="PROSITE" id="PS51257">
    <property type="entry name" value="PROKAR_LIPOPROTEIN"/>
    <property type="match status" value="1"/>
</dbReference>
<dbReference type="InterPro" id="IPR051788">
    <property type="entry name" value="MFS_Transporter"/>
</dbReference>
<feature type="transmembrane region" description="Helical" evidence="5">
    <location>
        <begin position="161"/>
        <end position="178"/>
    </location>
</feature>
<dbReference type="EMBL" id="CP000378">
    <property type="protein sequence ID" value="ABF76418.1"/>
    <property type="molecule type" value="Genomic_DNA"/>
</dbReference>
<evidence type="ECO:0000256" key="4">
    <source>
        <dbReference type="ARBA" id="ARBA00023136"/>
    </source>
</evidence>
<feature type="transmembrane region" description="Helical" evidence="5">
    <location>
        <begin position="12"/>
        <end position="30"/>
    </location>
</feature>
<dbReference type="InterPro" id="IPR011701">
    <property type="entry name" value="MFS"/>
</dbReference>
<sequence precursor="true">MTSYRPAARVATRIAFFVAGFGAACWASLVPFVKQRAAIDEATLGALLLCVGAGSVIGMMLTGTLGTRFGSKPIVFGGGVGLAVILPLLAIAHDAATLGIALFGFGAALGSLDVAMNINAVEVERMEGRPLMSGFHAQYSMGGFGGSALATFLLAARTGVFASMLLCSALMFAGILIARRHLIETPRRRGGPLLAVPRGIVLLLAGLVAISFLLDGVLLSWGALFISGKGLVPATQGGLGYMLFSIAMMAGRLSGDTLTTRIGDRSMMFWGGAVATAGMVVLLVAPIAPVALAGFLLIGLGASNVVPIMFRRAGAQRAMSPSLAVVAITMTGYAGNLVGPASIGIIADQAGLSTAFWLLAGLVCLIPCCAGFVTHPRAARVRPAA</sequence>
<accession>A0A0H2XPB3</accession>
<dbReference type="AlphaFoldDB" id="A0A0H2XPB3"/>
<dbReference type="Gene3D" id="1.20.1250.20">
    <property type="entry name" value="MFS general substrate transporter like domains"/>
    <property type="match status" value="2"/>
</dbReference>
<protein>
    <submittedName>
        <fullName evidence="7">Major facilitator superfamily MFS_1</fullName>
    </submittedName>
</protein>
<dbReference type="SUPFAM" id="SSF103473">
    <property type="entry name" value="MFS general substrate transporter"/>
    <property type="match status" value="1"/>
</dbReference>
<feature type="transmembrane region" description="Helical" evidence="5">
    <location>
        <begin position="238"/>
        <end position="255"/>
    </location>
</feature>
<dbReference type="GO" id="GO:0022857">
    <property type="term" value="F:transmembrane transporter activity"/>
    <property type="evidence" value="ECO:0007669"/>
    <property type="project" value="InterPro"/>
</dbReference>
<evidence type="ECO:0000259" key="6">
    <source>
        <dbReference type="PROSITE" id="PS50850"/>
    </source>
</evidence>
<feature type="transmembrane region" description="Helical" evidence="5">
    <location>
        <begin position="355"/>
        <end position="373"/>
    </location>
</feature>
<dbReference type="CDD" id="cd17393">
    <property type="entry name" value="MFS_MosC_like"/>
    <property type="match status" value="1"/>
</dbReference>
<evidence type="ECO:0000256" key="5">
    <source>
        <dbReference type="SAM" id="Phobius"/>
    </source>
</evidence>